<feature type="region of interest" description="Disordered" evidence="5">
    <location>
        <begin position="447"/>
        <end position="491"/>
    </location>
</feature>
<dbReference type="InterPro" id="IPR051694">
    <property type="entry name" value="Immunoregulatory_rcpt-like"/>
</dbReference>
<gene>
    <name evidence="7" type="ORF">EST38_g1581</name>
</gene>
<evidence type="ECO:0000256" key="6">
    <source>
        <dbReference type="SAM" id="Phobius"/>
    </source>
</evidence>
<evidence type="ECO:0000256" key="4">
    <source>
        <dbReference type="ARBA" id="ARBA00023136"/>
    </source>
</evidence>
<feature type="compositionally biased region" description="Polar residues" evidence="5">
    <location>
        <begin position="475"/>
        <end position="491"/>
    </location>
</feature>
<evidence type="ECO:0000313" key="7">
    <source>
        <dbReference type="EMBL" id="RXW24286.1"/>
    </source>
</evidence>
<keyword evidence="3 6" id="KW-1133">Transmembrane helix</keyword>
<dbReference type="PANTHER" id="PTHR15549">
    <property type="entry name" value="PAIRED IMMUNOGLOBULIN-LIKE TYPE 2 RECEPTOR"/>
    <property type="match status" value="1"/>
</dbReference>
<dbReference type="GO" id="GO:0016020">
    <property type="term" value="C:membrane"/>
    <property type="evidence" value="ECO:0007669"/>
    <property type="project" value="UniProtKB-SubCell"/>
</dbReference>
<dbReference type="EMBL" id="SDEE01000022">
    <property type="protein sequence ID" value="RXW24286.1"/>
    <property type="molecule type" value="Genomic_DNA"/>
</dbReference>
<organism evidence="7 8">
    <name type="scientific">Candolleomyces aberdarensis</name>
    <dbReference type="NCBI Taxonomy" id="2316362"/>
    <lineage>
        <taxon>Eukaryota</taxon>
        <taxon>Fungi</taxon>
        <taxon>Dikarya</taxon>
        <taxon>Basidiomycota</taxon>
        <taxon>Agaricomycotina</taxon>
        <taxon>Agaricomycetes</taxon>
        <taxon>Agaricomycetidae</taxon>
        <taxon>Agaricales</taxon>
        <taxon>Agaricineae</taxon>
        <taxon>Psathyrellaceae</taxon>
        <taxon>Candolleomyces</taxon>
    </lineage>
</organism>
<proteinExistence type="predicted"/>
<keyword evidence="2 6" id="KW-0812">Transmembrane</keyword>
<evidence type="ECO:0000256" key="3">
    <source>
        <dbReference type="ARBA" id="ARBA00022989"/>
    </source>
</evidence>
<evidence type="ECO:0000256" key="2">
    <source>
        <dbReference type="ARBA" id="ARBA00022692"/>
    </source>
</evidence>
<feature type="transmembrane region" description="Helical" evidence="6">
    <location>
        <begin position="100"/>
        <end position="122"/>
    </location>
</feature>
<protein>
    <submittedName>
        <fullName evidence="7">Uncharacterized protein</fullName>
    </submittedName>
</protein>
<evidence type="ECO:0000313" key="8">
    <source>
        <dbReference type="Proteomes" id="UP000290288"/>
    </source>
</evidence>
<keyword evidence="8" id="KW-1185">Reference proteome</keyword>
<dbReference type="OrthoDB" id="2670057at2759"/>
<dbReference type="STRING" id="2316362.A0A4Q2DX49"/>
<keyword evidence="4 6" id="KW-0472">Membrane</keyword>
<sequence>MIARRQHRRQAGVPDLPSNVEGIATSAKTIDTTGASSATSLLFDTAALPGPSVSAPPLEFGKTAVIVTSSPTATSTTPSGTPTAVENTAASSKSIAMSTVIGACVGAFIGAAAFILLAVYFYRRYSKSLKQKHYRRGVPRSALNNARNSRADIERRRSKAEAWDKLNDGDMEDKWEGMNSGKQPVNRELKEMDTLSPSSMGMFQKSPSSIAHSNYHTAEDSPTTAAFKMSHPYANSQGAVPDAKDLLGREPQNLLNQIDSGPPLSWGDSKSSFLSSTRLSGGAMSPSLSMAIPTPPAVRTEIHHWESAEVVHYSEAAEVVNQRESRGLANPFFNAVEYPAPLFSGGSNASSSYQSAHSRNSSTATIQQADIVVPNVKGKERVVSIDPFRDPLPKPKFIHHIATSSNSSSDNERAIRQLVAAASLDDLSEDEVQRRLRVASMQPSVISYSGDSMYTDSEPDPVDEATMSSFPVPPSSSGHETQATHAASTHK</sequence>
<reference evidence="7 8" key="1">
    <citation type="submission" date="2019-01" db="EMBL/GenBank/DDBJ databases">
        <title>Draft genome sequence of Psathyrella aberdarensis IHI B618.</title>
        <authorList>
            <person name="Buettner E."/>
            <person name="Kellner H."/>
        </authorList>
    </citation>
    <scope>NUCLEOTIDE SEQUENCE [LARGE SCALE GENOMIC DNA]</scope>
    <source>
        <strain evidence="7 8">IHI B618</strain>
    </source>
</reference>
<evidence type="ECO:0000256" key="5">
    <source>
        <dbReference type="SAM" id="MobiDB-lite"/>
    </source>
</evidence>
<accession>A0A4Q2DX49</accession>
<dbReference type="Proteomes" id="UP000290288">
    <property type="component" value="Unassembled WGS sequence"/>
</dbReference>
<evidence type="ECO:0000256" key="1">
    <source>
        <dbReference type="ARBA" id="ARBA00004167"/>
    </source>
</evidence>
<dbReference type="GO" id="GO:0071944">
    <property type="term" value="C:cell periphery"/>
    <property type="evidence" value="ECO:0007669"/>
    <property type="project" value="UniProtKB-ARBA"/>
</dbReference>
<dbReference type="AlphaFoldDB" id="A0A4Q2DX49"/>
<comment type="subcellular location">
    <subcellularLocation>
        <location evidence="1">Membrane</location>
        <topology evidence="1">Single-pass membrane protein</topology>
    </subcellularLocation>
</comment>
<comment type="caution">
    <text evidence="7">The sequence shown here is derived from an EMBL/GenBank/DDBJ whole genome shotgun (WGS) entry which is preliminary data.</text>
</comment>
<name>A0A4Q2DX49_9AGAR</name>